<feature type="non-terminal residue" evidence="1">
    <location>
        <position position="1"/>
    </location>
</feature>
<gene>
    <name evidence="1" type="ORF">LTS18_013858</name>
</gene>
<organism evidence="1 2">
    <name type="scientific">Coniosporium uncinatum</name>
    <dbReference type="NCBI Taxonomy" id="93489"/>
    <lineage>
        <taxon>Eukaryota</taxon>
        <taxon>Fungi</taxon>
        <taxon>Dikarya</taxon>
        <taxon>Ascomycota</taxon>
        <taxon>Pezizomycotina</taxon>
        <taxon>Dothideomycetes</taxon>
        <taxon>Dothideomycetes incertae sedis</taxon>
        <taxon>Coniosporium</taxon>
    </lineage>
</organism>
<evidence type="ECO:0000313" key="1">
    <source>
        <dbReference type="EMBL" id="KAK3063646.1"/>
    </source>
</evidence>
<dbReference type="Proteomes" id="UP001186974">
    <property type="component" value="Unassembled WGS sequence"/>
</dbReference>
<protein>
    <submittedName>
        <fullName evidence="1">Uncharacterized protein</fullName>
    </submittedName>
</protein>
<name>A0ACC3D972_9PEZI</name>
<reference evidence="1" key="1">
    <citation type="submission" date="2024-09" db="EMBL/GenBank/DDBJ databases">
        <title>Black Yeasts Isolated from many extreme environments.</title>
        <authorList>
            <person name="Coleine C."/>
            <person name="Stajich J.E."/>
            <person name="Selbmann L."/>
        </authorList>
    </citation>
    <scope>NUCLEOTIDE SEQUENCE</scope>
    <source>
        <strain evidence="1">CCFEE 5737</strain>
    </source>
</reference>
<evidence type="ECO:0000313" key="2">
    <source>
        <dbReference type="Proteomes" id="UP001186974"/>
    </source>
</evidence>
<accession>A0ACC3D972</accession>
<sequence length="772" mass="84438">APVKSSKKGGSDSRSRAKQTSRAPAASSEAKIRKQNQSQSDYEASQNLASTSLSGKRTTRASAAAANQQCTVYEDASERNEETYNQFEESIVDLPKDDGSQLQAADTVDVDEYDAQGTDDQTKVVVAPPASICQNAVISLSKAAIEPDVAVGQEEHKPELCTATSNETNILLGNLQDDSIQVPSVRRESDEASEGPRSISPCPNAAAPPRRRTPKEDNADLNAFMKVHGSKQSQTAKARQTRGDVDLLVDEGIVRKVGIVQFSSRGPVNQGGTLLRKHAILGSTTKVLRERETQSRTPEDETSPLDRFNKPSRAQAANEALMEAMTGGDPQLQEFPSAASAHRAHQRPRKTEEKKALITPNQKTPSSEQAYFHHVASKKRPAENDELTTQREAKRRRPPETTGDSGGDGPCHVSKPSGRVSSTYVDRQGSPNTLALFEQPQNLMAGSEKSRQERLEELSNQMDLDGEITLLPEEENVTVAEAPAPFQANKKLTPDEPKAPSAAFTIADEAYVKKLGIMEEKNNELFNPFKAKRQPSDTPFLNGLKEKVKAVKAQKASPSAQGALDGSGPIRENIQHFEDPDKTLVEEAEEQRPTISRRQAKNAVRRTTSQSSSSSTSQSNSQGLNTQEHARQEQMEWEASLDPFRRTVFDAILHIARRVVDGLGSPQAAVRAAVEDFERDGQALNQACFKEWNEAYTQYGLDLKKVVHTVGGAFVAWQERDNAGEGYEDIGEEDPGLQRGKGQELEETMALWRQTEEVAKAAIGELIREGGL</sequence>
<keyword evidence="2" id="KW-1185">Reference proteome</keyword>
<proteinExistence type="predicted"/>
<dbReference type="EMBL" id="JAWDJW010006768">
    <property type="protein sequence ID" value="KAK3063646.1"/>
    <property type="molecule type" value="Genomic_DNA"/>
</dbReference>
<comment type="caution">
    <text evidence="1">The sequence shown here is derived from an EMBL/GenBank/DDBJ whole genome shotgun (WGS) entry which is preliminary data.</text>
</comment>